<reference evidence="7 8" key="1">
    <citation type="submission" date="2018-03" db="EMBL/GenBank/DDBJ databases">
        <authorList>
            <person name="Guldener U."/>
        </authorList>
    </citation>
    <scope>NUCLEOTIDE SEQUENCE [LARGE SCALE GENOMIC DNA]</scope>
    <source>
        <strain evidence="7 8">DAOM196992</strain>
    </source>
</reference>
<feature type="transmembrane region" description="Helical" evidence="6">
    <location>
        <begin position="873"/>
        <end position="890"/>
    </location>
</feature>
<name>A0A5C3EYJ2_9BASI</name>
<feature type="compositionally biased region" description="Basic residues" evidence="5">
    <location>
        <begin position="487"/>
        <end position="501"/>
    </location>
</feature>
<sequence>MSSPPSGSQRPTQEVRTTTTTRPSAEEAHSPLELVDTLTSGSSPRSRHETSTSPHTAARSHSPPSSKNSLESSPKPSPSPVKNDAGEINRHEEAADTLSQQQTPDLAQTAFSGASTPFTVGNDGAASDHVDVEAAGADSRSSCHQPDRIRNIRDVRDAFVLMPERVAASIAHRTSLLTLCHHPFPILSHCSPPLAQQTWHNQKRSLFTAWVHVPLGIVFLLFVCWAIKLGIDRAPFRFPAPVLAMAALFFSLLALDWLSIKYPGQDQSQIDPEKAVEQRKGSERKRFLDPIMKLVAPPCDFCLRNMSVMFTPSFILIPAREVIPGKEIGLLAAWFTISQVAAFVFPVLLYRALTWLEKQPKRLRERYQARRKREQDLRRIQSRRSSNATLAGSELAKQLSASGGNHRRLSVVAMGINDLTAIVTAPVAHLTMGKGKTRYEDERLQIEHVQIETARQQGDPAVATPAEIATMTGSPQGHWDGFFQHRQNHQHRHQHHHHRPHQPPGLQRGRSLSKAVETGRPHSSSRGRNMRPTTPKRSQSVPAAPLEAVRPATPDAGTPKAEVHFHPSTIPAKSTEGQAQGAPRASLAEQLAAYSLDDMPQRRNLSVVFDDDAITDAGTRRPSRADSQATVENATNKLSFDGKGARINAAAAAAAADDDDGIDAEKKKVHYSKDQAARDSTESAKKPRVTVSDGDVDGDGDGHDDATRRSSDASQLSSECEDSAVERLSDWIADLITPAIYTILFVVGIPLFLVHDFALPLFLGINLLSFLAAITVIPPKWRRYLHPILTTSIATVFIIWCFGKAKGLSIRGVMDYYSNGAKYSVLWDLGGYSGPVPGAGDLLFSTLDAGIVALAVPMYRYRVDLAENFTRMMTILVPCASLSLFFWPWIGHLFGLDEVRSLAFTARFMSTPLAIEMANTVGADESITVIIVVITGILAAILKEPFFRMMRVDMDDHICVGVTMGSTAGAIGASSLISRPRVMAVASLAFVLFGTLLLICAAVPNIVDVVRQLCGAAPA</sequence>
<evidence type="ECO:0000256" key="4">
    <source>
        <dbReference type="ARBA" id="ARBA00023136"/>
    </source>
</evidence>
<feature type="transmembrane region" description="Helical" evidence="6">
    <location>
        <begin position="958"/>
        <end position="977"/>
    </location>
</feature>
<dbReference type="Proteomes" id="UP000323386">
    <property type="component" value="Unassembled WGS sequence"/>
</dbReference>
<dbReference type="OrthoDB" id="2502820at2759"/>
<evidence type="ECO:0000256" key="5">
    <source>
        <dbReference type="SAM" id="MobiDB-lite"/>
    </source>
</evidence>
<feature type="transmembrane region" description="Helical" evidence="6">
    <location>
        <begin position="983"/>
        <end position="1003"/>
    </location>
</feature>
<feature type="transmembrane region" description="Helical" evidence="6">
    <location>
        <begin position="927"/>
        <end position="946"/>
    </location>
</feature>
<feature type="compositionally biased region" description="Polar residues" evidence="5">
    <location>
        <begin position="1"/>
        <end position="15"/>
    </location>
</feature>
<dbReference type="InterPro" id="IPR007300">
    <property type="entry name" value="CidB/LrgB"/>
</dbReference>
<feature type="transmembrane region" description="Helical" evidence="6">
    <location>
        <begin position="842"/>
        <end position="861"/>
    </location>
</feature>
<comment type="subcellular location">
    <subcellularLocation>
        <location evidence="1">Membrane</location>
        <topology evidence="1">Multi-pass membrane protein</topology>
    </subcellularLocation>
</comment>
<feature type="compositionally biased region" description="Basic and acidic residues" evidence="5">
    <location>
        <begin position="700"/>
        <end position="711"/>
    </location>
</feature>
<gene>
    <name evidence="7" type="ORF">PSFLO_02411</name>
</gene>
<evidence type="ECO:0000313" key="7">
    <source>
        <dbReference type="EMBL" id="SPO36940.1"/>
    </source>
</evidence>
<dbReference type="PANTHER" id="PTHR30249:SF0">
    <property type="entry name" value="PLASTIDAL GLYCOLATE_GLYCERATE TRANSLOCATOR 1, CHLOROPLASTIC"/>
    <property type="match status" value="1"/>
</dbReference>
<dbReference type="PANTHER" id="PTHR30249">
    <property type="entry name" value="PUTATIVE SEROTONIN TRANSPORTER"/>
    <property type="match status" value="1"/>
</dbReference>
<evidence type="ECO:0000256" key="1">
    <source>
        <dbReference type="ARBA" id="ARBA00004141"/>
    </source>
</evidence>
<evidence type="ECO:0000313" key="8">
    <source>
        <dbReference type="Proteomes" id="UP000323386"/>
    </source>
</evidence>
<feature type="transmembrane region" description="Helical" evidence="6">
    <location>
        <begin position="731"/>
        <end position="753"/>
    </location>
</feature>
<feature type="compositionally biased region" description="Polar residues" evidence="5">
    <location>
        <begin position="530"/>
        <end position="541"/>
    </location>
</feature>
<evidence type="ECO:0000256" key="3">
    <source>
        <dbReference type="ARBA" id="ARBA00022989"/>
    </source>
</evidence>
<feature type="transmembrane region" description="Helical" evidence="6">
    <location>
        <begin position="784"/>
        <end position="805"/>
    </location>
</feature>
<evidence type="ECO:0000256" key="2">
    <source>
        <dbReference type="ARBA" id="ARBA00022692"/>
    </source>
</evidence>
<dbReference type="Pfam" id="PF04172">
    <property type="entry name" value="LrgB"/>
    <property type="match status" value="1"/>
</dbReference>
<evidence type="ECO:0000256" key="6">
    <source>
        <dbReference type="SAM" id="Phobius"/>
    </source>
</evidence>
<feature type="transmembrane region" description="Helical" evidence="6">
    <location>
        <begin position="331"/>
        <end position="353"/>
    </location>
</feature>
<keyword evidence="4 6" id="KW-0472">Membrane</keyword>
<feature type="transmembrane region" description="Helical" evidence="6">
    <location>
        <begin position="206"/>
        <end position="228"/>
    </location>
</feature>
<keyword evidence="8" id="KW-1185">Reference proteome</keyword>
<keyword evidence="2 6" id="KW-0812">Transmembrane</keyword>
<dbReference type="GO" id="GO:0016020">
    <property type="term" value="C:membrane"/>
    <property type="evidence" value="ECO:0007669"/>
    <property type="project" value="UniProtKB-SubCell"/>
</dbReference>
<feature type="region of interest" description="Disordered" evidence="5">
    <location>
        <begin position="1"/>
        <end position="85"/>
    </location>
</feature>
<keyword evidence="3 6" id="KW-1133">Transmembrane helix</keyword>
<organism evidence="7 8">
    <name type="scientific">Pseudozyma flocculosa</name>
    <dbReference type="NCBI Taxonomy" id="84751"/>
    <lineage>
        <taxon>Eukaryota</taxon>
        <taxon>Fungi</taxon>
        <taxon>Dikarya</taxon>
        <taxon>Basidiomycota</taxon>
        <taxon>Ustilaginomycotina</taxon>
        <taxon>Ustilaginomycetes</taxon>
        <taxon>Ustilaginales</taxon>
        <taxon>Ustilaginaceae</taxon>
        <taxon>Pseudozyma</taxon>
    </lineage>
</organism>
<feature type="transmembrane region" description="Helical" evidence="6">
    <location>
        <begin position="759"/>
        <end position="777"/>
    </location>
</feature>
<feature type="region of interest" description="Disordered" evidence="5">
    <location>
        <begin position="668"/>
        <end position="718"/>
    </location>
</feature>
<dbReference type="EMBL" id="OOIP01000005">
    <property type="protein sequence ID" value="SPO36940.1"/>
    <property type="molecule type" value="Genomic_DNA"/>
</dbReference>
<feature type="transmembrane region" description="Helical" evidence="6">
    <location>
        <begin position="240"/>
        <end position="258"/>
    </location>
</feature>
<proteinExistence type="predicted"/>
<protein>
    <recommendedName>
        <fullName evidence="9">LrgB-like protein</fullName>
    </recommendedName>
</protein>
<evidence type="ECO:0008006" key="9">
    <source>
        <dbReference type="Google" id="ProtNLM"/>
    </source>
</evidence>
<feature type="compositionally biased region" description="Basic and acidic residues" evidence="5">
    <location>
        <begin position="668"/>
        <end position="685"/>
    </location>
</feature>
<feature type="compositionally biased region" description="Low complexity" evidence="5">
    <location>
        <begin position="60"/>
        <end position="74"/>
    </location>
</feature>
<accession>A0A5C3EYJ2</accession>
<feature type="region of interest" description="Disordered" evidence="5">
    <location>
        <begin position="487"/>
        <end position="564"/>
    </location>
</feature>
<dbReference type="AlphaFoldDB" id="A0A5C3EYJ2"/>